<comment type="caution">
    <text evidence="1">The sequence shown here is derived from an EMBL/GenBank/DDBJ whole genome shotgun (WGS) entry which is preliminary data.</text>
</comment>
<organism evidence="1 2">
    <name type="scientific">Cryobacterium adonitolivorans</name>
    <dbReference type="NCBI Taxonomy" id="1259189"/>
    <lineage>
        <taxon>Bacteria</taxon>
        <taxon>Bacillati</taxon>
        <taxon>Actinomycetota</taxon>
        <taxon>Actinomycetes</taxon>
        <taxon>Micrococcales</taxon>
        <taxon>Microbacteriaceae</taxon>
        <taxon>Cryobacterium</taxon>
    </lineage>
</organism>
<dbReference type="AlphaFoldDB" id="A0A4R8W132"/>
<sequence>MMPEDYHHQFLRERSQEFGEDRCFICGRHIPLGDPFRTEEHVFPKWLQRELDLWDGTVHQLNDERLAYRRLTVPCCSPCNGGDLKAVEDRVKAAFLEGLEPFKRLDRRDLFIWFGKIYYGIVYKESLRPMLARDQDGQRLVPESHLKTVAFHHFLLQSAGGHVSWHPEQPGPASFHFFECLDSDTSTRRFDYLDDLFVPVLGLRLGKIGVVCVLQDWGRSENVQQLQLNAAREMQLHPTQFREAYARLNYMTKVSWSDKKHMIIGGDGSAVVMAGDPGEFTGTFVVEDYAQILSSVWEVPLSSIYRDGSTFSTICDPLGRPTPAKSHDVLFCAPLGSTGLWPGHLVDTSSHEHEALP</sequence>
<evidence type="ECO:0000313" key="1">
    <source>
        <dbReference type="EMBL" id="TFB97480.1"/>
    </source>
</evidence>
<gene>
    <name evidence="1" type="ORF">E3O42_16205</name>
</gene>
<name>A0A4R8W132_9MICO</name>
<accession>A0A4R8W132</accession>
<reference evidence="1 2" key="1">
    <citation type="submission" date="2019-03" db="EMBL/GenBank/DDBJ databases">
        <title>Genomics of glacier-inhabiting Cryobacterium strains.</title>
        <authorList>
            <person name="Liu Q."/>
            <person name="Xin Y.-H."/>
        </authorList>
    </citation>
    <scope>NUCLEOTIDE SEQUENCE [LARGE SCALE GENOMIC DNA]</scope>
    <source>
        <strain evidence="1 2">RHLS22-1</strain>
    </source>
</reference>
<protein>
    <recommendedName>
        <fullName evidence="3">HNH endonuclease</fullName>
    </recommendedName>
</protein>
<dbReference type="Proteomes" id="UP000297907">
    <property type="component" value="Unassembled WGS sequence"/>
</dbReference>
<dbReference type="OrthoDB" id="978976at2"/>
<keyword evidence="2" id="KW-1185">Reference proteome</keyword>
<evidence type="ECO:0000313" key="2">
    <source>
        <dbReference type="Proteomes" id="UP000297907"/>
    </source>
</evidence>
<proteinExistence type="predicted"/>
<evidence type="ECO:0008006" key="3">
    <source>
        <dbReference type="Google" id="ProtNLM"/>
    </source>
</evidence>
<dbReference type="EMBL" id="SOFL01000053">
    <property type="protein sequence ID" value="TFB97480.1"/>
    <property type="molecule type" value="Genomic_DNA"/>
</dbReference>
<dbReference type="RefSeq" id="WP_134454983.1">
    <property type="nucleotide sequence ID" value="NZ_SOFL01000053.1"/>
</dbReference>